<dbReference type="InterPro" id="IPR040637">
    <property type="entry name" value="Ribosomal_uL10-like_insert"/>
</dbReference>
<dbReference type="Gene3D" id="3.90.105.20">
    <property type="match status" value="1"/>
</dbReference>
<dbReference type="Proteomes" id="UP000008312">
    <property type="component" value="Unassembled WGS sequence"/>
</dbReference>
<evidence type="ECO:0000256" key="3">
    <source>
        <dbReference type="ARBA" id="ARBA00022692"/>
    </source>
</evidence>
<feature type="transmembrane region" description="Helical" evidence="9">
    <location>
        <begin position="563"/>
        <end position="587"/>
    </location>
</feature>
<dbReference type="GO" id="GO:0022625">
    <property type="term" value="C:cytosolic large ribosomal subunit"/>
    <property type="evidence" value="ECO:0007669"/>
    <property type="project" value="TreeGrafter"/>
</dbReference>
<dbReference type="SUPFAM" id="SSF160369">
    <property type="entry name" value="Ribosomal protein L10-like"/>
    <property type="match status" value="1"/>
</dbReference>
<comment type="similarity">
    <text evidence="2">Belongs to the universal ribosomal protein uL10 family.</text>
</comment>
<keyword evidence="6" id="KW-0687">Ribonucleoprotein</keyword>
<organism evidence="11">
    <name type="scientific">Blastocystis hominis</name>
    <dbReference type="NCBI Taxonomy" id="12968"/>
    <lineage>
        <taxon>Eukaryota</taxon>
        <taxon>Sar</taxon>
        <taxon>Stramenopiles</taxon>
        <taxon>Bigyra</taxon>
        <taxon>Opalozoa</taxon>
        <taxon>Opalinata</taxon>
        <taxon>Blastocystidae</taxon>
        <taxon>Blastocystis</taxon>
    </lineage>
</organism>
<evidence type="ECO:0000313" key="11">
    <source>
        <dbReference type="EMBL" id="CBK20650.2"/>
    </source>
</evidence>
<comment type="subcellular location">
    <subcellularLocation>
        <location evidence="1">Membrane</location>
        <topology evidence="1">Multi-pass membrane protein</topology>
    </subcellularLocation>
</comment>
<sequence>MSARQKKALYFQKLHQILEEYNKIFVVEIKHVTSKQVADIRKALRGQALLLFGKKTMIRRCMNKFVEEHPGHPIEKLIPLVHGNVGLVFVNGDMANVREIILNNKVPAPARVGVVAHVDVIVPAGPTGCDPGQTSWFQALNIATKINRGQIEIINDVPLILAGQKVQPGQAALLDKLNIHPFSYGMHIKHVYDDGAIYDPVVLDLTEKEIMSKFFNGVNKLAALSLSMGYPTLASLPHSLNSAFRKMVAIVVSEGMSYSFEKAEPFKAFLADPSAFAVAAAPAAAEAAAPAEEVKEEEEEEEEDIDMSGGGLKSLWLTTGYVCYNKVGSVFWDRCVCTSSFLMKNSRNNVHLLVPQFMGLPRTDEFVRGGTAAFVNILFTFPINKVMFRQQLTGNGMLSVGKALYHEGFRLLYRGIGAPIMQKTLSTSLMFGTYDFYRHSILSAQRRVSDPEAAETVGIRLAASSLSGLTEALLTPFERVQTLLQIPRYNTRFTNFFDACHQLGLRESFTGFSAVALRNCIGSGLFLFFRDPLKRLLPQSSSPACSLYPPSVLDCCDDERVCLVGCLFCLFLCVFACLLVCLFACLLI</sequence>
<dbReference type="GeneID" id="24918233"/>
<feature type="repeat" description="Solcar" evidence="7">
    <location>
        <begin position="360"/>
        <end position="440"/>
    </location>
</feature>
<keyword evidence="8" id="KW-0813">Transport</keyword>
<proteinExistence type="inferred from homology"/>
<dbReference type="InterPro" id="IPR043164">
    <property type="entry name" value="Ribosomal_uL10-like_insert_sf"/>
</dbReference>
<dbReference type="OrthoDB" id="10259902at2759"/>
<dbReference type="GO" id="GO:0003735">
    <property type="term" value="F:structural constituent of ribosome"/>
    <property type="evidence" value="ECO:0007669"/>
    <property type="project" value="TreeGrafter"/>
</dbReference>
<dbReference type="GO" id="GO:0070180">
    <property type="term" value="F:large ribosomal subunit rRNA binding"/>
    <property type="evidence" value="ECO:0007669"/>
    <property type="project" value="TreeGrafter"/>
</dbReference>
<comment type="similarity">
    <text evidence="8">Belongs to the mitochondrial carrier (TC 2.A.29) family.</text>
</comment>
<dbReference type="PROSITE" id="PS50920">
    <property type="entry name" value="SOLCAR"/>
    <property type="match status" value="2"/>
</dbReference>
<name>D8LYJ5_BLAHO</name>
<evidence type="ECO:0000256" key="7">
    <source>
        <dbReference type="PROSITE-ProRule" id="PRU00282"/>
    </source>
</evidence>
<feature type="repeat" description="Solcar" evidence="7">
    <location>
        <begin position="455"/>
        <end position="536"/>
    </location>
</feature>
<accession>D8LYJ5</accession>
<evidence type="ECO:0000256" key="9">
    <source>
        <dbReference type="SAM" id="Phobius"/>
    </source>
</evidence>
<evidence type="ECO:0000313" key="12">
    <source>
        <dbReference type="Proteomes" id="UP000008312"/>
    </source>
</evidence>
<dbReference type="CDD" id="cd05795">
    <property type="entry name" value="Ribosomal_P0_L10e"/>
    <property type="match status" value="1"/>
</dbReference>
<evidence type="ECO:0000256" key="2">
    <source>
        <dbReference type="ARBA" id="ARBA00008889"/>
    </source>
</evidence>
<dbReference type="Pfam" id="PF00428">
    <property type="entry name" value="Ribosomal_60s"/>
    <property type="match status" value="1"/>
</dbReference>
<keyword evidence="12" id="KW-1185">Reference proteome</keyword>
<dbReference type="InterPro" id="IPR050323">
    <property type="entry name" value="Ribosomal_protein_uL10"/>
</dbReference>
<evidence type="ECO:0000256" key="1">
    <source>
        <dbReference type="ARBA" id="ARBA00004141"/>
    </source>
</evidence>
<dbReference type="GO" id="GO:0016020">
    <property type="term" value="C:membrane"/>
    <property type="evidence" value="ECO:0007669"/>
    <property type="project" value="UniProtKB-SubCell"/>
</dbReference>
<protein>
    <recommendedName>
        <fullName evidence="10">Large ribosomal subunit protein uL10-like insertion domain-containing protein</fullName>
    </recommendedName>
</protein>
<dbReference type="InParanoid" id="D8LYJ5"/>
<dbReference type="InterPro" id="IPR023395">
    <property type="entry name" value="MCP_dom_sf"/>
</dbReference>
<dbReference type="Pfam" id="PF00153">
    <property type="entry name" value="Mito_carr"/>
    <property type="match status" value="2"/>
</dbReference>
<keyword evidence="9" id="KW-1133">Transmembrane helix</keyword>
<dbReference type="AlphaFoldDB" id="D8LYJ5"/>
<keyword evidence="3 7" id="KW-0812">Transmembrane</keyword>
<keyword evidence="4" id="KW-0689">Ribosomal protein</keyword>
<dbReference type="FunFam" id="3.90.105.20:FF:000001">
    <property type="entry name" value="60S acidic ribosomal protein P0"/>
    <property type="match status" value="1"/>
</dbReference>
<keyword evidence="5 7" id="KW-0472">Membrane</keyword>
<evidence type="ECO:0000256" key="4">
    <source>
        <dbReference type="ARBA" id="ARBA00022980"/>
    </source>
</evidence>
<reference evidence="11" key="1">
    <citation type="submission" date="2010-02" db="EMBL/GenBank/DDBJ databases">
        <title>Sequencing and annotation of the Blastocystis hominis genome.</title>
        <authorList>
            <person name="Wincker P."/>
        </authorList>
    </citation>
    <scope>NUCLEOTIDE SEQUENCE</scope>
    <source>
        <strain evidence="11">Singapore isolate B</strain>
    </source>
</reference>
<dbReference type="GO" id="GO:0002181">
    <property type="term" value="P:cytoplasmic translation"/>
    <property type="evidence" value="ECO:0007669"/>
    <property type="project" value="TreeGrafter"/>
</dbReference>
<dbReference type="InterPro" id="IPR018108">
    <property type="entry name" value="MCP_transmembrane"/>
</dbReference>
<dbReference type="Pfam" id="PF17777">
    <property type="entry name" value="RL10P_insert"/>
    <property type="match status" value="1"/>
</dbReference>
<dbReference type="Pfam" id="PF00466">
    <property type="entry name" value="Ribosomal_L10"/>
    <property type="match status" value="1"/>
</dbReference>
<evidence type="ECO:0000256" key="5">
    <source>
        <dbReference type="ARBA" id="ARBA00023136"/>
    </source>
</evidence>
<evidence type="ECO:0000259" key="10">
    <source>
        <dbReference type="Pfam" id="PF17777"/>
    </source>
</evidence>
<dbReference type="PANTHER" id="PTHR45699">
    <property type="entry name" value="60S ACIDIC RIBOSOMAL PROTEIN P0"/>
    <property type="match status" value="1"/>
</dbReference>
<dbReference type="InterPro" id="IPR043141">
    <property type="entry name" value="Ribosomal_uL10-like_sf"/>
</dbReference>
<dbReference type="GO" id="GO:0000027">
    <property type="term" value="P:ribosomal large subunit assembly"/>
    <property type="evidence" value="ECO:0007669"/>
    <property type="project" value="TreeGrafter"/>
</dbReference>
<dbReference type="Gene3D" id="1.50.40.10">
    <property type="entry name" value="Mitochondrial carrier domain"/>
    <property type="match status" value="1"/>
</dbReference>
<gene>
    <name evidence="11" type="ORF">GSBLH_T00000947001</name>
</gene>
<dbReference type="RefSeq" id="XP_012894698.1">
    <property type="nucleotide sequence ID" value="XM_013039244.1"/>
</dbReference>
<evidence type="ECO:0000256" key="8">
    <source>
        <dbReference type="RuleBase" id="RU000488"/>
    </source>
</evidence>
<dbReference type="PANTHER" id="PTHR45699:SF3">
    <property type="entry name" value="LARGE RIBOSOMAL SUBUNIT PROTEIN UL10"/>
    <property type="match status" value="1"/>
</dbReference>
<dbReference type="InterPro" id="IPR001790">
    <property type="entry name" value="Ribosomal_uL10"/>
</dbReference>
<dbReference type="EMBL" id="FN668639">
    <property type="protein sequence ID" value="CBK20650.2"/>
    <property type="molecule type" value="Genomic_DNA"/>
</dbReference>
<feature type="domain" description="Large ribosomal subunit protein uL10-like insertion" evidence="10">
    <location>
        <begin position="110"/>
        <end position="179"/>
    </location>
</feature>
<evidence type="ECO:0000256" key="6">
    <source>
        <dbReference type="ARBA" id="ARBA00023274"/>
    </source>
</evidence>
<dbReference type="Gene3D" id="3.30.70.1730">
    <property type="match status" value="1"/>
</dbReference>
<dbReference type="SUPFAM" id="SSF103506">
    <property type="entry name" value="Mitochondrial carrier"/>
    <property type="match status" value="1"/>
</dbReference>